<keyword evidence="4" id="KW-1185">Reference proteome</keyword>
<dbReference type="PANTHER" id="PTHR42470">
    <property type="entry name" value="VAST DOMAIN-CONTAINING PROTEIN"/>
    <property type="match status" value="1"/>
</dbReference>
<proteinExistence type="predicted"/>
<dbReference type="PANTHER" id="PTHR42470:SF2">
    <property type="match status" value="1"/>
</dbReference>
<feature type="region of interest" description="Disordered" evidence="1">
    <location>
        <begin position="185"/>
        <end position="216"/>
    </location>
</feature>
<feature type="domain" description="DUF7924" evidence="2">
    <location>
        <begin position="272"/>
        <end position="497"/>
    </location>
</feature>
<feature type="region of interest" description="Disordered" evidence="1">
    <location>
        <begin position="527"/>
        <end position="566"/>
    </location>
</feature>
<evidence type="ECO:0000313" key="4">
    <source>
        <dbReference type="Proteomes" id="UP000799779"/>
    </source>
</evidence>
<evidence type="ECO:0000313" key="3">
    <source>
        <dbReference type="EMBL" id="KAF2001131.1"/>
    </source>
</evidence>
<accession>A0A6A5WLU5</accession>
<dbReference type="EMBL" id="ML977584">
    <property type="protein sequence ID" value="KAF2001131.1"/>
    <property type="molecule type" value="Genomic_DNA"/>
</dbReference>
<reference evidence="3" key="1">
    <citation type="journal article" date="2020" name="Stud. Mycol.">
        <title>101 Dothideomycetes genomes: a test case for predicting lifestyles and emergence of pathogens.</title>
        <authorList>
            <person name="Haridas S."/>
            <person name="Albert R."/>
            <person name="Binder M."/>
            <person name="Bloem J."/>
            <person name="Labutti K."/>
            <person name="Salamov A."/>
            <person name="Andreopoulos B."/>
            <person name="Baker S."/>
            <person name="Barry K."/>
            <person name="Bills G."/>
            <person name="Bluhm B."/>
            <person name="Cannon C."/>
            <person name="Castanera R."/>
            <person name="Culley D."/>
            <person name="Daum C."/>
            <person name="Ezra D."/>
            <person name="Gonzalez J."/>
            <person name="Henrissat B."/>
            <person name="Kuo A."/>
            <person name="Liang C."/>
            <person name="Lipzen A."/>
            <person name="Lutzoni F."/>
            <person name="Magnuson J."/>
            <person name="Mondo S."/>
            <person name="Nolan M."/>
            <person name="Ohm R."/>
            <person name="Pangilinan J."/>
            <person name="Park H.-J."/>
            <person name="Ramirez L."/>
            <person name="Alfaro M."/>
            <person name="Sun H."/>
            <person name="Tritt A."/>
            <person name="Yoshinaga Y."/>
            <person name="Zwiers L.-H."/>
            <person name="Turgeon B."/>
            <person name="Goodwin S."/>
            <person name="Spatafora J."/>
            <person name="Crous P."/>
            <person name="Grigoriev I."/>
        </authorList>
    </citation>
    <scope>NUCLEOTIDE SEQUENCE</scope>
    <source>
        <strain evidence="3">CBS 123094</strain>
    </source>
</reference>
<name>A0A6A5WLU5_9PLEO</name>
<dbReference type="OrthoDB" id="5132737at2759"/>
<feature type="compositionally biased region" description="Low complexity" evidence="1">
    <location>
        <begin position="197"/>
        <end position="208"/>
    </location>
</feature>
<feature type="compositionally biased region" description="Basic residues" evidence="1">
    <location>
        <begin position="557"/>
        <end position="566"/>
    </location>
</feature>
<dbReference type="Proteomes" id="UP000799779">
    <property type="component" value="Unassembled WGS sequence"/>
</dbReference>
<dbReference type="InterPro" id="IPR057684">
    <property type="entry name" value="DUF7924"/>
</dbReference>
<protein>
    <recommendedName>
        <fullName evidence="2">DUF7924 domain-containing protein</fullName>
    </recommendedName>
</protein>
<feature type="compositionally biased region" description="Polar residues" evidence="1">
    <location>
        <begin position="528"/>
        <end position="551"/>
    </location>
</feature>
<feature type="region of interest" description="Disordered" evidence="1">
    <location>
        <begin position="1"/>
        <end position="124"/>
    </location>
</feature>
<evidence type="ECO:0000259" key="2">
    <source>
        <dbReference type="Pfam" id="PF25545"/>
    </source>
</evidence>
<dbReference type="AlphaFoldDB" id="A0A6A5WLU5"/>
<organism evidence="3 4">
    <name type="scientific">Amniculicola lignicola CBS 123094</name>
    <dbReference type="NCBI Taxonomy" id="1392246"/>
    <lineage>
        <taxon>Eukaryota</taxon>
        <taxon>Fungi</taxon>
        <taxon>Dikarya</taxon>
        <taxon>Ascomycota</taxon>
        <taxon>Pezizomycotina</taxon>
        <taxon>Dothideomycetes</taxon>
        <taxon>Pleosporomycetidae</taxon>
        <taxon>Pleosporales</taxon>
        <taxon>Amniculicolaceae</taxon>
        <taxon>Amniculicola</taxon>
    </lineage>
</organism>
<dbReference type="Pfam" id="PF25545">
    <property type="entry name" value="DUF7924"/>
    <property type="match status" value="1"/>
</dbReference>
<evidence type="ECO:0000256" key="1">
    <source>
        <dbReference type="SAM" id="MobiDB-lite"/>
    </source>
</evidence>
<feature type="compositionally biased region" description="Basic and acidic residues" evidence="1">
    <location>
        <begin position="43"/>
        <end position="57"/>
    </location>
</feature>
<gene>
    <name evidence="3" type="ORF">P154DRAFT_490438</name>
</gene>
<sequence length="566" mass="65250">MAKYRTKSFGRTEERRSCLNGRGKSHRGIEKKQTPGPIRRTARLREIHALDKNHEEGYTFPFPSSDVPSGKFPQHRTTAPRANDRKRKRQQEPEDEFRSSPAGKKPRASPTRPEDGTPAVKAARLITEKIHPIDYWTKKKGWPKEYFEQDDQAREDFHNSFKEENEKDSWFEKYWLPNMDCPIPKKRSSSSLRRAQSEASSAAPLSASDQRPREEKSALYRATRYVTLLATKGSFMDKDEEGIKDESKILCRTLLESDQTVPQDSLFRDDLFEAICRKIQNRNEAMVIQDISRLIVPSAQNLTIYGAKHLGILIETANEGWNNSRPFIGTRPQPDYSVGFRREAFTEDQLKKLEGLVGDVIAGDMSFYMATYFMYLPFLTCEVKCGDAALNTADRQNAHSMTLAVRGVVEIFRHVKREKEVDREILAFSVSHDHQSVRIYGHYPVIKEKGTAFYRYPIRKFDFTELEGKDKWTAYKFTKNVYDVWMPIHFKRLCSVIDALPPEHDWDVPPLSEGTGLSQVFESHHLSRSNTDSQVSLPESQDVTPNTSFSQPGPFKNPRKRRVVEE</sequence>